<gene>
    <name evidence="2" type="ORF">GTHE00462_LOCUS32902</name>
</gene>
<evidence type="ECO:0000256" key="1">
    <source>
        <dbReference type="SAM" id="SignalP"/>
    </source>
</evidence>
<dbReference type="AlphaFoldDB" id="A0A7S4PC22"/>
<feature type="chain" id="PRO_5031426751" evidence="1">
    <location>
        <begin position="17"/>
        <end position="107"/>
    </location>
</feature>
<keyword evidence="1" id="KW-0732">Signal</keyword>
<evidence type="ECO:0000313" key="2">
    <source>
        <dbReference type="EMBL" id="CAE2330508.1"/>
    </source>
</evidence>
<protein>
    <submittedName>
        <fullName evidence="2">Uncharacterized protein</fullName>
    </submittedName>
</protein>
<organism evidence="2">
    <name type="scientific">Guillardia theta</name>
    <name type="common">Cryptophyte</name>
    <name type="synonym">Cryptomonas phi</name>
    <dbReference type="NCBI Taxonomy" id="55529"/>
    <lineage>
        <taxon>Eukaryota</taxon>
        <taxon>Cryptophyceae</taxon>
        <taxon>Pyrenomonadales</taxon>
        <taxon>Geminigeraceae</taxon>
        <taxon>Guillardia</taxon>
    </lineage>
</organism>
<name>A0A7S4PC22_GUITH</name>
<feature type="signal peptide" evidence="1">
    <location>
        <begin position="1"/>
        <end position="16"/>
    </location>
</feature>
<accession>A0A7S4PC22</accession>
<sequence length="107" mass="12283">MIFSKALFVLCSPGTSMVLLRCIPYHQPLPRPFSPLSTQCYTQLHPPLSPPMYDPRHDTPSAYMGIVADFLRHEWQQEGLDAGEVWQEEYMASNQQYQDSTVTFTQS</sequence>
<proteinExistence type="predicted"/>
<dbReference type="EMBL" id="HBKN01042061">
    <property type="protein sequence ID" value="CAE2330508.1"/>
    <property type="molecule type" value="Transcribed_RNA"/>
</dbReference>
<reference evidence="2" key="1">
    <citation type="submission" date="2021-01" db="EMBL/GenBank/DDBJ databases">
        <authorList>
            <person name="Corre E."/>
            <person name="Pelletier E."/>
            <person name="Niang G."/>
            <person name="Scheremetjew M."/>
            <person name="Finn R."/>
            <person name="Kale V."/>
            <person name="Holt S."/>
            <person name="Cochrane G."/>
            <person name="Meng A."/>
            <person name="Brown T."/>
            <person name="Cohen L."/>
        </authorList>
    </citation>
    <scope>NUCLEOTIDE SEQUENCE</scope>
    <source>
        <strain evidence="2">CCMP 2712</strain>
    </source>
</reference>